<organism evidence="2">
    <name type="scientific">Picea glauca</name>
    <name type="common">White spruce</name>
    <name type="synonym">Pinus glauca</name>
    <dbReference type="NCBI Taxonomy" id="3330"/>
    <lineage>
        <taxon>Eukaryota</taxon>
        <taxon>Viridiplantae</taxon>
        <taxon>Streptophyta</taxon>
        <taxon>Embryophyta</taxon>
        <taxon>Tracheophyta</taxon>
        <taxon>Spermatophyta</taxon>
        <taxon>Pinopsida</taxon>
        <taxon>Pinidae</taxon>
        <taxon>Conifers I</taxon>
        <taxon>Pinales</taxon>
        <taxon>Pinaceae</taxon>
        <taxon>Picea</taxon>
    </lineage>
</organism>
<gene>
    <name evidence="2" type="ORF">ABT39_MTgene6239</name>
</gene>
<keyword evidence="1" id="KW-1133">Transmembrane helix</keyword>
<name>A0A101LWS6_PICGL</name>
<feature type="transmembrane region" description="Helical" evidence="1">
    <location>
        <begin position="40"/>
        <end position="57"/>
    </location>
</feature>
<keyword evidence="2" id="KW-0496">Mitochondrion</keyword>
<dbReference type="EMBL" id="LKAM01000009">
    <property type="protein sequence ID" value="KUM46784.1"/>
    <property type="molecule type" value="Genomic_DNA"/>
</dbReference>
<reference evidence="2" key="1">
    <citation type="journal article" date="2015" name="Genome Biol. Evol.">
        <title>Organellar Genomes of White Spruce (Picea glauca): Assembly and Annotation.</title>
        <authorList>
            <person name="Jackman S.D."/>
            <person name="Warren R.L."/>
            <person name="Gibb E.A."/>
            <person name="Vandervalk B.P."/>
            <person name="Mohamadi H."/>
            <person name="Chu J."/>
            <person name="Raymond A."/>
            <person name="Pleasance S."/>
            <person name="Coope R."/>
            <person name="Wildung M.R."/>
            <person name="Ritland C.E."/>
            <person name="Bousquet J."/>
            <person name="Jones S.J."/>
            <person name="Bohlmann J."/>
            <person name="Birol I."/>
        </authorList>
    </citation>
    <scope>NUCLEOTIDE SEQUENCE [LARGE SCALE GENOMIC DNA]</scope>
    <source>
        <tissue evidence="2">Flushing bud</tissue>
    </source>
</reference>
<feature type="transmembrane region" description="Helical" evidence="1">
    <location>
        <begin position="12"/>
        <end position="34"/>
    </location>
</feature>
<keyword evidence="1" id="KW-0472">Membrane</keyword>
<protein>
    <submittedName>
        <fullName evidence="2">Uncharacterized protein</fullName>
    </submittedName>
</protein>
<accession>A0A101LWS6</accession>
<evidence type="ECO:0000256" key="1">
    <source>
        <dbReference type="SAM" id="Phobius"/>
    </source>
</evidence>
<dbReference type="AlphaFoldDB" id="A0A101LWS6"/>
<geneLocation type="mitochondrion" evidence="2"/>
<proteinExistence type="predicted"/>
<sequence length="59" mass="6977">MLLRCVRQCMTGFFVMQSMISPSLFPRYLSLLLIQSRHSRYVDLPVFLFLLSVLLIIRL</sequence>
<keyword evidence="1" id="KW-0812">Transmembrane</keyword>
<comment type="caution">
    <text evidence="2">The sequence shown here is derived from an EMBL/GenBank/DDBJ whole genome shotgun (WGS) entry which is preliminary data.</text>
</comment>
<evidence type="ECO:0000313" key="2">
    <source>
        <dbReference type="EMBL" id="KUM46784.1"/>
    </source>
</evidence>